<sequence length="696" mass="77335">MIARLIILGGILLTSLPGWSAEPLADIYVSTAGNDSWSGRLAEPVADGMDGPVATLEQARLQVAQLRRRQPGRDRPVLVSIRGGVYYLDQPLRFGPEDSGTERSPTIYKAFGDERPVLSGGVRITHWQVTAEGRWQTTLDDVQAGKWSFAQLFVNDQRRYRPRLPKQGYYYIAEQLGQREFGFAADEIRADWANLSDVEVMSFHDWAASRMRIGSVAPAQHRVVFTGQSWEMFAKGHRYLVDNVREALSEPGQWYLDRPLGRLTYIPKAGEQPDQAEVIAPRVEQVLVLQGDLASKRWVQHVQFSGLTFAHTNWTMPPAGQAFPQAEIGLNAAIVAIAARQIVFERCAVRHVGGYGMAFGSGSQNNRVESCELVDLAGGGVKIGHAGFGTWDQIKQISDDPEMHVSHHVIRNCLVAHGGRLHPGAVGVWIGQSSYNTIEHNDIFDFYQTGISVGWTWGYGPSDAHHNDIGFNHVYTIGQLVTSDMGGIYTLGVQSGTVVHDNHVHDIQSLDYGGWGLYADEGSTDIVMERNLVHHTKTGGFFQHFGKENRIRNNIFAFGTQFQLEGTRPESHVSFHFERNIVFWDNDSPLMGGCHSASVPCEINFKLDHNVYWNAAGKLPVFPGNLNLDQWRERDQDRHSLVANPLFADAKNGNFQLQPASPALEVGFRPFDAMKAGRQGPPLLTKDLPTVPPAFP</sequence>
<protein>
    <submittedName>
        <fullName evidence="1">Right handed beta helix region</fullName>
    </submittedName>
</protein>
<dbReference type="OrthoDB" id="227157at2"/>
<dbReference type="InterPro" id="IPR012334">
    <property type="entry name" value="Pectin_lyas_fold"/>
</dbReference>
<dbReference type="SMART" id="SM00710">
    <property type="entry name" value="PbH1"/>
    <property type="match status" value="4"/>
</dbReference>
<name>A0A1M5Q6K5_9BRAD</name>
<evidence type="ECO:0000313" key="2">
    <source>
        <dbReference type="Proteomes" id="UP000190675"/>
    </source>
</evidence>
<gene>
    <name evidence="1" type="ORF">SAMN05444169_5716</name>
</gene>
<dbReference type="AlphaFoldDB" id="A0A1M5Q6K5"/>
<dbReference type="InterPro" id="IPR011050">
    <property type="entry name" value="Pectin_lyase_fold/virulence"/>
</dbReference>
<organism evidence="1 2">
    <name type="scientific">Bradyrhizobium erythrophlei</name>
    <dbReference type="NCBI Taxonomy" id="1437360"/>
    <lineage>
        <taxon>Bacteria</taxon>
        <taxon>Pseudomonadati</taxon>
        <taxon>Pseudomonadota</taxon>
        <taxon>Alphaproteobacteria</taxon>
        <taxon>Hyphomicrobiales</taxon>
        <taxon>Nitrobacteraceae</taxon>
        <taxon>Bradyrhizobium</taxon>
    </lineage>
</organism>
<dbReference type="InterPro" id="IPR006626">
    <property type="entry name" value="PbH1"/>
</dbReference>
<dbReference type="PANTHER" id="PTHR36453">
    <property type="entry name" value="SECRETED PROTEIN-RELATED"/>
    <property type="match status" value="1"/>
</dbReference>
<dbReference type="EMBL" id="LT670818">
    <property type="protein sequence ID" value="SHH09602.1"/>
    <property type="molecule type" value="Genomic_DNA"/>
</dbReference>
<accession>A0A1M5Q6K5</accession>
<dbReference type="Gene3D" id="2.160.20.10">
    <property type="entry name" value="Single-stranded right-handed beta-helix, Pectin lyase-like"/>
    <property type="match status" value="2"/>
</dbReference>
<dbReference type="Proteomes" id="UP000190675">
    <property type="component" value="Chromosome I"/>
</dbReference>
<dbReference type="SUPFAM" id="SSF51126">
    <property type="entry name" value="Pectin lyase-like"/>
    <property type="match status" value="1"/>
</dbReference>
<evidence type="ECO:0000313" key="1">
    <source>
        <dbReference type="EMBL" id="SHH09602.1"/>
    </source>
</evidence>
<dbReference type="PANTHER" id="PTHR36453:SF1">
    <property type="entry name" value="RIGHT HANDED BETA HELIX DOMAIN-CONTAINING PROTEIN"/>
    <property type="match status" value="1"/>
</dbReference>
<reference evidence="1 2" key="1">
    <citation type="submission" date="2016-11" db="EMBL/GenBank/DDBJ databases">
        <authorList>
            <person name="Jaros S."/>
            <person name="Januszkiewicz K."/>
            <person name="Wedrychowicz H."/>
        </authorList>
    </citation>
    <scope>NUCLEOTIDE SEQUENCE [LARGE SCALE GENOMIC DNA]</scope>
    <source>
        <strain evidence="1 2">GAS242</strain>
    </source>
</reference>
<proteinExistence type="predicted"/>